<feature type="transmembrane region" description="Helical" evidence="1">
    <location>
        <begin position="207"/>
        <end position="225"/>
    </location>
</feature>
<reference evidence="2" key="1">
    <citation type="submission" date="2019-08" db="EMBL/GenBank/DDBJ databases">
        <authorList>
            <person name="Kucharzyk K."/>
            <person name="Murdoch R.W."/>
            <person name="Higgins S."/>
            <person name="Loffler F."/>
        </authorList>
    </citation>
    <scope>NUCLEOTIDE SEQUENCE</scope>
</reference>
<dbReference type="PANTHER" id="PTHR42867">
    <property type="entry name" value="MEMBRANE PROTEIN-RELATED"/>
    <property type="match status" value="1"/>
</dbReference>
<dbReference type="AlphaFoldDB" id="A0A645CFG2"/>
<dbReference type="Pfam" id="PF07136">
    <property type="entry name" value="DUF1385"/>
    <property type="match status" value="1"/>
</dbReference>
<protein>
    <recommendedName>
        <fullName evidence="3">DUF1385 domain-containing protein</fullName>
    </recommendedName>
</protein>
<feature type="transmembrane region" description="Helical" evidence="1">
    <location>
        <begin position="145"/>
        <end position="165"/>
    </location>
</feature>
<organism evidence="2">
    <name type="scientific">bioreactor metagenome</name>
    <dbReference type="NCBI Taxonomy" id="1076179"/>
    <lineage>
        <taxon>unclassified sequences</taxon>
        <taxon>metagenomes</taxon>
        <taxon>ecological metagenomes</taxon>
    </lineage>
</organism>
<name>A0A645CFG2_9ZZZZ</name>
<dbReference type="PANTHER" id="PTHR42867:SF1">
    <property type="entry name" value="MEMBRANE PROTEIN-RELATED"/>
    <property type="match status" value="1"/>
</dbReference>
<sequence>MKRCTIGGQAVLEGVMMKAPDAVAIAVRKPSGEIVTQYTKYDPPSKKHRWMGWPIIRGVVNFVDMIKLGVNTISYSAKVLEIDEEKPSKVDQYVAKKTGKAAEDVMMSFAVVLSLALSIGLFFVLPTLIAKPLTALVKSTVLRNLIEGLIRLAIFIIYVASISLMKDIRRVYMYHGAEHKTIACYENEEELTIENARKYTRLHPRCGTNYMLLVMAISILIFTLFGWNSNIFIRILIRLAMLPVVAGVAYEVLKLAAKSDNIFARIVRWPGVMLQKLTTREPDDGMLEVAITAFNLAINEGRLPENDHQADNEAELQTQA</sequence>
<keyword evidence="1" id="KW-1133">Transmembrane helix</keyword>
<evidence type="ECO:0008006" key="3">
    <source>
        <dbReference type="Google" id="ProtNLM"/>
    </source>
</evidence>
<proteinExistence type="predicted"/>
<keyword evidence="1" id="KW-0472">Membrane</keyword>
<accession>A0A645CFG2</accession>
<gene>
    <name evidence="2" type="ORF">SDC9_122710</name>
</gene>
<feature type="transmembrane region" description="Helical" evidence="1">
    <location>
        <begin position="105"/>
        <end position="125"/>
    </location>
</feature>
<evidence type="ECO:0000256" key="1">
    <source>
        <dbReference type="SAM" id="Phobius"/>
    </source>
</evidence>
<evidence type="ECO:0000313" key="2">
    <source>
        <dbReference type="EMBL" id="MPM75716.1"/>
    </source>
</evidence>
<feature type="transmembrane region" description="Helical" evidence="1">
    <location>
        <begin position="231"/>
        <end position="253"/>
    </location>
</feature>
<keyword evidence="1" id="KW-0812">Transmembrane</keyword>
<comment type="caution">
    <text evidence="2">The sequence shown here is derived from an EMBL/GenBank/DDBJ whole genome shotgun (WGS) entry which is preliminary data.</text>
</comment>
<dbReference type="EMBL" id="VSSQ01026812">
    <property type="protein sequence ID" value="MPM75716.1"/>
    <property type="molecule type" value="Genomic_DNA"/>
</dbReference>
<dbReference type="InterPro" id="IPR010787">
    <property type="entry name" value="DUF1385"/>
</dbReference>